<keyword evidence="5" id="KW-0808">Transferase</keyword>
<dbReference type="Pfam" id="PF05050">
    <property type="entry name" value="Methyltransf_21"/>
    <property type="match status" value="1"/>
</dbReference>
<dbReference type="SUPFAM" id="SSF53335">
    <property type="entry name" value="S-adenosyl-L-methionine-dependent methyltransferases"/>
    <property type="match status" value="1"/>
</dbReference>
<dbReference type="Proteomes" id="UP000324853">
    <property type="component" value="Unassembled WGS sequence"/>
</dbReference>
<dbReference type="InterPro" id="IPR001296">
    <property type="entry name" value="Glyco_trans_1"/>
</dbReference>
<evidence type="ECO:0000259" key="2">
    <source>
        <dbReference type="Pfam" id="PF00534"/>
    </source>
</evidence>
<dbReference type="Gene3D" id="3.40.50.150">
    <property type="entry name" value="Vaccinia Virus protein VP39"/>
    <property type="match status" value="1"/>
</dbReference>
<dbReference type="PANTHER" id="PTHR46401:SF8">
    <property type="entry name" value="BLL6006 PROTEIN"/>
    <property type="match status" value="1"/>
</dbReference>
<reference evidence="5 6" key="1">
    <citation type="submission" date="2019-08" db="EMBL/GenBank/DDBJ databases">
        <title>Bradyrhizobium hipponensis sp. nov., a rhizobium isolated from a Lupinus angustifolius root nodule in Tunisia.</title>
        <authorList>
            <person name="Off K."/>
            <person name="Rejili M."/>
            <person name="Mars M."/>
            <person name="Brachmann A."/>
            <person name="Marin M."/>
        </authorList>
    </citation>
    <scope>NUCLEOTIDE SEQUENCE [LARGE SCALE GENOMIC DNA]</scope>
    <source>
        <strain evidence="5 6">CTAW11</strain>
    </source>
</reference>
<dbReference type="InterPro" id="IPR029063">
    <property type="entry name" value="SAM-dependent_MTases_sf"/>
</dbReference>
<keyword evidence="5" id="KW-0489">Methyltransferase</keyword>
<dbReference type="InterPro" id="IPR028098">
    <property type="entry name" value="Glyco_trans_4-like_N"/>
</dbReference>
<evidence type="ECO:0000313" key="5">
    <source>
        <dbReference type="EMBL" id="TYL85912.1"/>
    </source>
</evidence>
<evidence type="ECO:0000256" key="1">
    <source>
        <dbReference type="SAM" id="Coils"/>
    </source>
</evidence>
<dbReference type="PANTHER" id="PTHR46401">
    <property type="entry name" value="GLYCOSYLTRANSFERASE WBBK-RELATED"/>
    <property type="match status" value="1"/>
</dbReference>
<feature type="domain" description="Glycosyl transferase family 1" evidence="2">
    <location>
        <begin position="756"/>
        <end position="913"/>
    </location>
</feature>
<gene>
    <name evidence="5" type="ORF">FXB38_10340</name>
</gene>
<accession>A0A5S4WYZ3</accession>
<dbReference type="Gene3D" id="3.40.50.2000">
    <property type="entry name" value="Glycogen Phosphorylase B"/>
    <property type="match status" value="2"/>
</dbReference>
<keyword evidence="6" id="KW-1185">Reference proteome</keyword>
<proteinExistence type="predicted"/>
<feature type="domain" description="Glycosyltransferase subfamily 4-like N-terminal" evidence="4">
    <location>
        <begin position="561"/>
        <end position="730"/>
    </location>
</feature>
<dbReference type="NCBIfam" id="TIGR01444">
    <property type="entry name" value="fkbM_fam"/>
    <property type="match status" value="1"/>
</dbReference>
<dbReference type="RefSeq" id="WP_148750744.1">
    <property type="nucleotide sequence ID" value="NZ_VSSR01000016.1"/>
</dbReference>
<keyword evidence="1" id="KW-0175">Coiled coil</keyword>
<dbReference type="OrthoDB" id="9801609at2"/>
<dbReference type="GO" id="GO:0032259">
    <property type="term" value="P:methylation"/>
    <property type="evidence" value="ECO:0007669"/>
    <property type="project" value="UniProtKB-KW"/>
</dbReference>
<comment type="caution">
    <text evidence="5">The sequence shown here is derived from an EMBL/GenBank/DDBJ whole genome shotgun (WGS) entry which is preliminary data.</text>
</comment>
<feature type="coiled-coil region" evidence="1">
    <location>
        <begin position="243"/>
        <end position="298"/>
    </location>
</feature>
<evidence type="ECO:0000313" key="6">
    <source>
        <dbReference type="Proteomes" id="UP000324853"/>
    </source>
</evidence>
<dbReference type="GO" id="GO:0008168">
    <property type="term" value="F:methyltransferase activity"/>
    <property type="evidence" value="ECO:0007669"/>
    <property type="project" value="UniProtKB-KW"/>
</dbReference>
<evidence type="ECO:0000259" key="3">
    <source>
        <dbReference type="Pfam" id="PF05050"/>
    </source>
</evidence>
<sequence>MISYSQNFEDVLLARMFQGQSNGFYIDVGAWDPTRHSVTRHFYDQGWAGVNIEPVQRQFQLFVDERPRDQNLNLAVADFGGRVRFYECNELTSLSTANEAQAEELRRSGYNVVDYEVPVVTLEEVIADCGDRIIDFLKIDVEGFEAAVLRGVDLKRRRPRVLVIEATLPSVKIEDWDEADSIRNWDDWEPAVLAADYELAGYDGLSRFYLRKEDAHLRKRLFLPPCVHDGFELAEVHEVKRTHQVLLKEREDVLNANRRLEDELRAVESDRAEKARVLERIERELVELKSSQLALTKEREDVLDVNERLASELRAVDEDRTAKAFNLESLAAEISALGEIRQQLLDERENVLNINQSLENQLRSVEADQTSKADVIARLARQITESAGAQQLLTEERDNLLNANARLESELRAVSADRTEKGVTIERLVGEVAELKTDRQALVEARDNALKATQRLEADLAAVEADRAEKSQVINRLKIDLERASVENAIQSQKLVAKDHVLELAALRELKGKAVLRGFADLQLRRKHNPPGYGDYIPSEASGGGLHVAIDALEIVFGVSGGVETYMKMLTSALLEGGRRVTLICLPDQVPPLRRLFGARVSYFVMRRSLAVGLAIDVPKRLFGHSRRLSAATSMATFSRLQEDIGVDVLHSPVQIFSLLDFRIPSVLNLHDLQHLHFPENFRPTDIEARNRLYSLSASLADAIVVSSDFVRDDLITQMQVPPAKVFTVPVTWDPRVVAGLGTFSVQDAASRYKLPPTYVVYPAQFWSHKNHARLVQALRIVRDKRPNVDLKLVFTGYRGHSGWPAVRATIEKLGLGSHVICLDHVPVDHLAAIYKGALYCVVPSTFEASSYPIIEAQVLGVPAMCSNVTSLPELMQGGAGLLFDPFDVEDIAAKMLRWLDYPDDRRAHAQRALAKASEDHGIQKYVTGLAEAYDYARRDRSGRGNSRAAAVPG</sequence>
<feature type="domain" description="Methyltransferase FkbM" evidence="3">
    <location>
        <begin position="27"/>
        <end position="178"/>
    </location>
</feature>
<feature type="coiled-coil region" evidence="1">
    <location>
        <begin position="327"/>
        <end position="466"/>
    </location>
</feature>
<dbReference type="Pfam" id="PF00534">
    <property type="entry name" value="Glycos_transf_1"/>
    <property type="match status" value="1"/>
</dbReference>
<evidence type="ECO:0000259" key="4">
    <source>
        <dbReference type="Pfam" id="PF13439"/>
    </source>
</evidence>
<dbReference type="EMBL" id="VSSR01000016">
    <property type="protein sequence ID" value="TYL85912.1"/>
    <property type="molecule type" value="Genomic_DNA"/>
</dbReference>
<name>A0A5S4WYZ3_9BRAD</name>
<organism evidence="5 6">
    <name type="scientific">Bradyrhizobium cytisi</name>
    <dbReference type="NCBI Taxonomy" id="515489"/>
    <lineage>
        <taxon>Bacteria</taxon>
        <taxon>Pseudomonadati</taxon>
        <taxon>Pseudomonadota</taxon>
        <taxon>Alphaproteobacteria</taxon>
        <taxon>Hyphomicrobiales</taxon>
        <taxon>Nitrobacteraceae</taxon>
        <taxon>Bradyrhizobium</taxon>
    </lineage>
</organism>
<dbReference type="GO" id="GO:0016757">
    <property type="term" value="F:glycosyltransferase activity"/>
    <property type="evidence" value="ECO:0007669"/>
    <property type="project" value="InterPro"/>
</dbReference>
<dbReference type="Pfam" id="PF13439">
    <property type="entry name" value="Glyco_transf_4"/>
    <property type="match status" value="1"/>
</dbReference>
<dbReference type="AlphaFoldDB" id="A0A5S4WYZ3"/>
<dbReference type="SUPFAM" id="SSF53756">
    <property type="entry name" value="UDP-Glycosyltransferase/glycogen phosphorylase"/>
    <property type="match status" value="1"/>
</dbReference>
<dbReference type="CDD" id="cd03809">
    <property type="entry name" value="GT4_MtfB-like"/>
    <property type="match status" value="1"/>
</dbReference>
<protein>
    <submittedName>
        <fullName evidence="5">FkbM family methyltransferase</fullName>
    </submittedName>
</protein>
<dbReference type="InterPro" id="IPR006342">
    <property type="entry name" value="FkbM_mtfrase"/>
</dbReference>